<dbReference type="SMART" id="SM00343">
    <property type="entry name" value="ZnF_C2HC"/>
    <property type="match status" value="2"/>
</dbReference>
<dbReference type="Pfam" id="PF05380">
    <property type="entry name" value="Peptidase_A17"/>
    <property type="match status" value="1"/>
</dbReference>
<dbReference type="Pfam" id="PF03564">
    <property type="entry name" value="DUF1759"/>
    <property type="match status" value="1"/>
</dbReference>
<dbReference type="CDD" id="cd01644">
    <property type="entry name" value="RT_pepA17"/>
    <property type="match status" value="1"/>
</dbReference>
<keyword evidence="1" id="KW-0862">Zinc</keyword>
<keyword evidence="1" id="KW-0863">Zinc-finger</keyword>
<name>A0ABM3JHC6_BACDO</name>
<dbReference type="InterPro" id="IPR008042">
    <property type="entry name" value="Retrotrans_Pao"/>
</dbReference>
<dbReference type="PROSITE" id="PS50158">
    <property type="entry name" value="ZF_CCHC"/>
    <property type="match status" value="1"/>
</dbReference>
<organism evidence="4 5">
    <name type="scientific">Bactrocera dorsalis</name>
    <name type="common">Oriental fruit fly</name>
    <name type="synonym">Dacus dorsalis</name>
    <dbReference type="NCBI Taxonomy" id="27457"/>
    <lineage>
        <taxon>Eukaryota</taxon>
        <taxon>Metazoa</taxon>
        <taxon>Ecdysozoa</taxon>
        <taxon>Arthropoda</taxon>
        <taxon>Hexapoda</taxon>
        <taxon>Insecta</taxon>
        <taxon>Pterygota</taxon>
        <taxon>Neoptera</taxon>
        <taxon>Endopterygota</taxon>
        <taxon>Diptera</taxon>
        <taxon>Brachycera</taxon>
        <taxon>Muscomorpha</taxon>
        <taxon>Tephritoidea</taxon>
        <taxon>Tephritidae</taxon>
        <taxon>Bactrocera</taxon>
        <taxon>Bactrocera</taxon>
    </lineage>
</organism>
<dbReference type="RefSeq" id="XP_049308632.1">
    <property type="nucleotide sequence ID" value="XM_049452675.1"/>
</dbReference>
<evidence type="ECO:0000256" key="1">
    <source>
        <dbReference type="PROSITE-ProRule" id="PRU00047"/>
    </source>
</evidence>
<gene>
    <name evidence="5" type="primary">LOC125777584</name>
</gene>
<dbReference type="InterPro" id="IPR001878">
    <property type="entry name" value="Znf_CCHC"/>
</dbReference>
<sequence length="1372" mass="154419">MSLNQSIGGTPAGDIPANESPISQHSPMGRVTFLKLKTQAMYKRLECISADMDSERLQSMDEYALAAIIDSVNELKSNFLAAHASLEEHDFESIGSDLLTQFDTNLVQLKATLQREIGKRSASQHCSTFKMNSNEFQPIIVNTNRSRLPQLTLPKFSGCYIEWTNFYSMFTSVIAKDSDLSDVDKLQHLRSCLSGAALDTIRSLEINEANYKIALDLLIKRFDNKRLIFQAHIREIFGMDKADGTVSKLRALSDKVNSHICALQSLGSKEQIADCIVVQFLTQKLDKVTQAKWEESWSINELPSWESLAAFLEHRCCTLENVEHALQTQAETFGKTGKTHQRKSFVASNSLLGVCAFCGNAEHLIYSCQRFLNLSPNIRQKEVKKLLLCLNCLKKGHQMRDCKSSNCRKCHSKHHTLLHFNRLPSANSNDLPLISNSVQANAMTATLPTQPDISASRSPPDVVLLATAIVLVKNRAGTFVPCRSLLDSGSQIHFVTSRFANQLQLPKSKSFASVSGIGDANFPTDGCSVNLVLKSRTSDYSTNITALVAQTITDNQPGTSVMTDGWNVPSNIQLADPAFNIPQRIDMLIGAGLFFELICVGQIKLAPGLPILQKTRLGWVLSGGWQQTPQLSTFIVSQRSSSGIDNDMQVDKLVRHFWEIEHIHEPITKTSKEDLECEKHFKNNYSRLPSGEYSVRLPIKCSLDSLGDSYLAAKRRFENIERKLSRNSNLKAKYSSFMKKYEHLGHMSLVSEGMISKCKYFLPHHCVIKDDSTSTKLRVVFDGSAATTSGLSLNDILMTGPTIQPKLFNILVRFRTFPIALTGDICKMYRCVRVTPPDNMLQCILWRDSPEEKLRIYKLDTVTYGTKPAAFLAIRTMHQLALDESSSYPLGSEIVLRDFYVDDLISGGSSVEEVQQIRQQTTNLLSKGRFQLRKWCSNNSDVLSEIPVADRESFLSFDESSDIIKTLGLVWNPSKNVFLFKYKPQQTSEKCSKRSVLSTIARFYDPLGLIGPTLTRAKILLQGMWRDKLDWDESLSLSMCTAWLAFCNDFIDLQHTSFPRYVLQPGATVQIHAFCDASLEAYGACVYVRSIKDNDIKVHLLCSKARVAPLKTLTVPKLELCAAALLAQLLSELRKMNIFDCSYYCWSDSSVVLSWLREEPSKFNVFVANRICAIQQLTEGMQWRYVPTSMNPADILSKGATPKELLRSRLWTYGPQFLENVESSWPQPCASHISLPETRQKVLHISSDRPDITFSFKYINSFGTMQRIFGYIYKFIKSKRSQLTTTDIHRGTQLLIRLVQRAQLWSEIVALKKNNFVHISSKIASLSPFLDDFGIIRVGGHIKNSSLDFEARHPMILPKDHPLTSSIITHFH</sequence>
<dbReference type="SUPFAM" id="SSF56672">
    <property type="entry name" value="DNA/RNA polymerases"/>
    <property type="match status" value="1"/>
</dbReference>
<dbReference type="Proteomes" id="UP001652620">
    <property type="component" value="Chromosome 1"/>
</dbReference>
<accession>A0ABM3JHC6</accession>
<dbReference type="GeneID" id="125777584"/>
<dbReference type="InterPro" id="IPR005312">
    <property type="entry name" value="DUF1759"/>
</dbReference>
<keyword evidence="1" id="KW-0479">Metal-binding</keyword>
<keyword evidence="4" id="KW-1185">Reference proteome</keyword>
<evidence type="ECO:0000256" key="2">
    <source>
        <dbReference type="SAM" id="MobiDB-lite"/>
    </source>
</evidence>
<feature type="region of interest" description="Disordered" evidence="2">
    <location>
        <begin position="1"/>
        <end position="26"/>
    </location>
</feature>
<proteinExistence type="predicted"/>
<dbReference type="PANTHER" id="PTHR47331:SF5">
    <property type="entry name" value="RIBONUCLEASE H"/>
    <property type="match status" value="1"/>
</dbReference>
<dbReference type="InterPro" id="IPR043502">
    <property type="entry name" value="DNA/RNA_pol_sf"/>
</dbReference>
<evidence type="ECO:0000259" key="3">
    <source>
        <dbReference type="PROSITE" id="PS50158"/>
    </source>
</evidence>
<feature type="domain" description="CCHC-type" evidence="3">
    <location>
        <begin position="389"/>
        <end position="404"/>
    </location>
</feature>
<evidence type="ECO:0000313" key="5">
    <source>
        <dbReference type="RefSeq" id="XP_049308632.1"/>
    </source>
</evidence>
<protein>
    <submittedName>
        <fullName evidence="5">Uncharacterized protein LOC125777584</fullName>
    </submittedName>
</protein>
<dbReference type="Gene3D" id="4.10.60.10">
    <property type="entry name" value="Zinc finger, CCHC-type"/>
    <property type="match status" value="1"/>
</dbReference>
<dbReference type="PANTHER" id="PTHR47331">
    <property type="entry name" value="PHD-TYPE DOMAIN-CONTAINING PROTEIN"/>
    <property type="match status" value="1"/>
</dbReference>
<reference evidence="4" key="1">
    <citation type="submission" date="2025-05" db="UniProtKB">
        <authorList>
            <consortium name="RefSeq"/>
        </authorList>
    </citation>
    <scope>NUCLEOTIDE SEQUENCE [LARGE SCALE GENOMIC DNA]</scope>
</reference>
<reference evidence="5" key="2">
    <citation type="submission" date="2025-08" db="UniProtKB">
        <authorList>
            <consortium name="RefSeq"/>
        </authorList>
    </citation>
    <scope>IDENTIFICATION</scope>
    <source>
        <tissue evidence="5">Adult</tissue>
    </source>
</reference>
<evidence type="ECO:0000313" key="4">
    <source>
        <dbReference type="Proteomes" id="UP001652620"/>
    </source>
</evidence>